<dbReference type="OrthoDB" id="1508846at2759"/>
<keyword evidence="4" id="KW-1185">Reference proteome</keyword>
<evidence type="ECO:0000256" key="1">
    <source>
        <dbReference type="SAM" id="Phobius"/>
    </source>
</evidence>
<dbReference type="AlphaFoldDB" id="A0A3G2S029"/>
<keyword evidence="1" id="KW-0812">Transmembrane</keyword>
<keyword evidence="1" id="KW-0472">Membrane</keyword>
<feature type="chain" id="PRO_5018277581" evidence="2">
    <location>
        <begin position="18"/>
        <end position="69"/>
    </location>
</feature>
<protein>
    <submittedName>
        <fullName evidence="3">Uncharacterized protein</fullName>
    </submittedName>
</protein>
<organism evidence="3 4">
    <name type="scientific">Malassezia restricta (strain ATCC 96810 / NBRC 103918 / CBS 7877)</name>
    <name type="common">Seborrheic dermatitis infection agent</name>
    <dbReference type="NCBI Taxonomy" id="425264"/>
    <lineage>
        <taxon>Eukaryota</taxon>
        <taxon>Fungi</taxon>
        <taxon>Dikarya</taxon>
        <taxon>Basidiomycota</taxon>
        <taxon>Ustilaginomycotina</taxon>
        <taxon>Malasseziomycetes</taxon>
        <taxon>Malasseziales</taxon>
        <taxon>Malasseziaceae</taxon>
        <taxon>Malassezia</taxon>
    </lineage>
</organism>
<keyword evidence="2" id="KW-0732">Signal</keyword>
<accession>A0A3G2S029</accession>
<proteinExistence type="predicted"/>
<dbReference type="Proteomes" id="UP000269793">
    <property type="component" value="Chromosome I"/>
</dbReference>
<feature type="transmembrane region" description="Helical" evidence="1">
    <location>
        <begin position="6"/>
        <end position="24"/>
    </location>
</feature>
<keyword evidence="1" id="KW-1133">Transmembrane helix</keyword>
<dbReference type="VEuPathDB" id="FungiDB:DNF11_0451"/>
<feature type="signal peptide" evidence="2">
    <location>
        <begin position="1"/>
        <end position="17"/>
    </location>
</feature>
<gene>
    <name evidence="3" type="ORF">DNF11_0451</name>
</gene>
<evidence type="ECO:0000313" key="3">
    <source>
        <dbReference type="EMBL" id="AYO41401.1"/>
    </source>
</evidence>
<sequence length="69" mass="7462">MSGWTTIWVLFVAVCIGAIVWNTAPKGPNQEYVYEANPLERCIGAGVLLHDVGLCVFGTVAPIDPTKEE</sequence>
<dbReference type="EMBL" id="CP033148">
    <property type="protein sequence ID" value="AYO41401.1"/>
    <property type="molecule type" value="Genomic_DNA"/>
</dbReference>
<reference evidence="3 4" key="1">
    <citation type="submission" date="2018-10" db="EMBL/GenBank/DDBJ databases">
        <title>Complete genome sequence of Malassezia restricta CBS 7877.</title>
        <authorList>
            <person name="Morand S.C."/>
            <person name="Bertignac M."/>
            <person name="Iltis A."/>
            <person name="Kolder I."/>
            <person name="Pirovano W."/>
            <person name="Jourdain R."/>
            <person name="Clavaud C."/>
        </authorList>
    </citation>
    <scope>NUCLEOTIDE SEQUENCE [LARGE SCALE GENOMIC DNA]</scope>
    <source>
        <strain evidence="3 4">CBS 7877</strain>
    </source>
</reference>
<evidence type="ECO:0000256" key="2">
    <source>
        <dbReference type="SAM" id="SignalP"/>
    </source>
</evidence>
<evidence type="ECO:0000313" key="4">
    <source>
        <dbReference type="Proteomes" id="UP000269793"/>
    </source>
</evidence>
<name>A0A3G2S029_MALR7</name>